<dbReference type="Proteomes" id="UP000270924">
    <property type="component" value="Unassembled WGS sequence"/>
</dbReference>
<dbReference type="InterPro" id="IPR001895">
    <property type="entry name" value="RASGEF_cat_dom"/>
</dbReference>
<dbReference type="GO" id="GO:0007264">
    <property type="term" value="P:small GTPase-mediated signal transduction"/>
    <property type="evidence" value="ECO:0007669"/>
    <property type="project" value="InterPro"/>
</dbReference>
<dbReference type="EMBL" id="UYWW01000658">
    <property type="protein sequence ID" value="VDM09033.1"/>
    <property type="molecule type" value="Genomic_DNA"/>
</dbReference>
<reference evidence="3" key="2">
    <citation type="submission" date="2012-08" db="EMBL/GenBank/DDBJ databases">
        <title>The Genome Sequence of Wuchereria bancrofti.</title>
        <authorList>
            <consortium name="The Broad Institute Genome Sequencing Platform"/>
            <consortium name="Broad Institute Genome Sequencing Center for Infectious Disease"/>
            <person name="Nutman T.B."/>
            <person name="Fink D.L."/>
            <person name="Russ C."/>
            <person name="Young S."/>
            <person name="Zeng Q."/>
            <person name="Koehrsen M."/>
            <person name="Alvarado L."/>
            <person name="Berlin A."/>
            <person name="Borenstein D."/>
            <person name="Chapman S.B."/>
            <person name="Chen Z."/>
            <person name="Engels R."/>
            <person name="Freedman E."/>
            <person name="Gellesch M."/>
            <person name="Goldberg J."/>
            <person name="Griggs A."/>
            <person name="Gujja S."/>
            <person name="Heilman E.R."/>
            <person name="Heiman D."/>
            <person name="Hepburn T."/>
            <person name="Howarth C."/>
            <person name="Jen D."/>
            <person name="Larson L."/>
            <person name="Lewis B."/>
            <person name="Mehta T."/>
            <person name="Park D."/>
            <person name="Pearson M."/>
            <person name="Richards J."/>
            <person name="Roberts A."/>
            <person name="Saif S."/>
            <person name="Shea T."/>
            <person name="Shenoy N."/>
            <person name="Sisk P."/>
            <person name="Stolte C."/>
            <person name="Sykes S."/>
            <person name="Walk T."/>
            <person name="White J."/>
            <person name="Yandava C."/>
            <person name="Haas B."/>
            <person name="Henn M.R."/>
            <person name="Nusbaum C."/>
            <person name="Birren B."/>
        </authorList>
    </citation>
    <scope>NUCLEOTIDE SEQUENCE</scope>
</reference>
<keyword evidence="6" id="KW-1185">Reference proteome</keyword>
<dbReference type="SUPFAM" id="SSF48366">
    <property type="entry name" value="Ras GEF"/>
    <property type="match status" value="1"/>
</dbReference>
<dbReference type="EMBL" id="ADBV01005835">
    <property type="protein sequence ID" value="EJW79107.1"/>
    <property type="molecule type" value="Genomic_DNA"/>
</dbReference>
<dbReference type="Proteomes" id="UP000004810">
    <property type="component" value="Unassembled WGS sequence"/>
</dbReference>
<dbReference type="OrthoDB" id="269822at2759"/>
<dbReference type="Gene3D" id="1.10.840.10">
    <property type="entry name" value="Ras guanine-nucleotide exchange factors catalytic domain"/>
    <property type="match status" value="1"/>
</dbReference>
<dbReference type="InterPro" id="IPR023578">
    <property type="entry name" value="Ras_GEF_dom_sf"/>
</dbReference>
<evidence type="ECO:0000313" key="5">
    <source>
        <dbReference type="Proteomes" id="UP000004810"/>
    </source>
</evidence>
<name>J9EPZ0_WUCBA</name>
<gene>
    <name evidence="4" type="ORF">WBA_LOCUS2419</name>
    <name evidence="3" type="ORF">WUBG_09984</name>
</gene>
<dbReference type="Pfam" id="PF00617">
    <property type="entry name" value="RasGEF"/>
    <property type="match status" value="1"/>
</dbReference>
<evidence type="ECO:0000313" key="3">
    <source>
        <dbReference type="EMBL" id="EJW79107.1"/>
    </source>
</evidence>
<dbReference type="InterPro" id="IPR036964">
    <property type="entry name" value="RASGEF_cat_dom_sf"/>
</dbReference>
<dbReference type="PROSITE" id="PS50009">
    <property type="entry name" value="RASGEF_CAT"/>
    <property type="match status" value="1"/>
</dbReference>
<evidence type="ECO:0000256" key="1">
    <source>
        <dbReference type="PROSITE-ProRule" id="PRU00168"/>
    </source>
</evidence>
<reference evidence="4 6" key="3">
    <citation type="submission" date="2018-11" db="EMBL/GenBank/DDBJ databases">
        <authorList>
            <consortium name="Pathogen Informatics"/>
        </authorList>
    </citation>
    <scope>NUCLEOTIDE SEQUENCE [LARGE SCALE GENOMIC DNA]</scope>
</reference>
<dbReference type="AlphaFoldDB" id="J9EPZ0"/>
<sequence length="154" mass="17440">MTASVVERLVNAIHLSAAPPKPNSLLVFVFSSHANSSAVHDFIIGDEPIALFRPELEKLQRILHFPEELAFQLSATEYELFYRMQPIDYVHYVSCDLTSVPVANNPSPVQNLVKRLSEISSWVTHLILSMPTSEERKTTLISIFRMIDTCWNIG</sequence>
<dbReference type="InParanoid" id="J9EPZ0"/>
<reference evidence="5" key="1">
    <citation type="submission" date="2012-08" db="EMBL/GenBank/DDBJ databases">
        <title>The Genome Sequence of Wuchereria bancrofti.</title>
        <authorList>
            <person name="Nutman T.B."/>
            <person name="Fink D.L."/>
            <person name="Russ C."/>
            <person name="Young S."/>
            <person name="Zeng Q."/>
            <person name="Koehrsen M."/>
            <person name="Alvarado L."/>
            <person name="Berlin A."/>
            <person name="Chapman S.B."/>
            <person name="Chen Z."/>
            <person name="Freedman E."/>
            <person name="Gellesch M."/>
            <person name="Goldberg J."/>
            <person name="Griggs A."/>
            <person name="Gujja S."/>
            <person name="Heilman E.R."/>
            <person name="Heiman D."/>
            <person name="Hepburn T."/>
            <person name="Howarth C."/>
            <person name="Jen D."/>
            <person name="Larson L."/>
            <person name="Lewis B."/>
            <person name="Mehta T."/>
            <person name="Park D."/>
            <person name="Pearson M."/>
            <person name="Roberts A."/>
            <person name="Saif S."/>
            <person name="Shea T."/>
            <person name="Shenoy N."/>
            <person name="Sisk P."/>
            <person name="Stolte C."/>
            <person name="Sykes S."/>
            <person name="Walk T."/>
            <person name="White J."/>
            <person name="Yandava C."/>
            <person name="Haas B."/>
            <person name="Henn M.R."/>
            <person name="Nusbaum C."/>
            <person name="Birren B."/>
        </authorList>
    </citation>
    <scope>NUCLEOTIDE SEQUENCE [LARGE SCALE GENOMIC DNA]</scope>
    <source>
        <strain evidence="5">NA</strain>
    </source>
</reference>
<evidence type="ECO:0000313" key="6">
    <source>
        <dbReference type="Proteomes" id="UP000270924"/>
    </source>
</evidence>
<feature type="domain" description="Ras-GEF" evidence="2">
    <location>
        <begin position="65"/>
        <end position="154"/>
    </location>
</feature>
<dbReference type="GO" id="GO:0005085">
    <property type="term" value="F:guanyl-nucleotide exchange factor activity"/>
    <property type="evidence" value="ECO:0007669"/>
    <property type="project" value="UniProtKB-KW"/>
</dbReference>
<accession>J9EPZ0</accession>
<proteinExistence type="predicted"/>
<evidence type="ECO:0000313" key="4">
    <source>
        <dbReference type="EMBL" id="VDM09033.1"/>
    </source>
</evidence>
<protein>
    <recommendedName>
        <fullName evidence="2">Ras-GEF domain-containing protein</fullName>
    </recommendedName>
</protein>
<evidence type="ECO:0000259" key="2">
    <source>
        <dbReference type="PROSITE" id="PS50009"/>
    </source>
</evidence>
<organism evidence="3 5">
    <name type="scientific">Wuchereria bancrofti</name>
    <dbReference type="NCBI Taxonomy" id="6293"/>
    <lineage>
        <taxon>Eukaryota</taxon>
        <taxon>Metazoa</taxon>
        <taxon>Ecdysozoa</taxon>
        <taxon>Nematoda</taxon>
        <taxon>Chromadorea</taxon>
        <taxon>Rhabditida</taxon>
        <taxon>Spirurina</taxon>
        <taxon>Spiruromorpha</taxon>
        <taxon>Filarioidea</taxon>
        <taxon>Onchocercidae</taxon>
        <taxon>Wuchereria</taxon>
    </lineage>
</organism>
<keyword evidence="1" id="KW-0344">Guanine-nucleotide releasing factor</keyword>